<comment type="caution">
    <text evidence="2">The sequence shown here is derived from an EMBL/GenBank/DDBJ whole genome shotgun (WGS) entry which is preliminary data.</text>
</comment>
<dbReference type="Proteomes" id="UP000251889">
    <property type="component" value="Unassembled WGS sequence"/>
</dbReference>
<dbReference type="GO" id="GO:0008237">
    <property type="term" value="F:metallopeptidase activity"/>
    <property type="evidence" value="ECO:0007669"/>
    <property type="project" value="InterPro"/>
</dbReference>
<dbReference type="AlphaFoldDB" id="A0A364XV26"/>
<name>A0A364XV26_9BACT</name>
<sequence>MKKSLYFFSAMLLSSVSFYSCESDDQSAKTNEIPTETVAKIASLGFDVNDKAPMRYEQGYLVEGDIYLTDADLATMSEPVAIPNAEQYRTTNLVKGTPRNIKVYIPTSSFSSTYVAALDEAIRRYNAEGLTLTFSRITTSTGANIIYKRLSRSDERRGVLGSAGFPTSAGNPYSQIAMSGILESTYGLSVNGIATIMAHEMGHCIGFRHTDYFNRAISCGGSASNEGDGGVGAIHIPGTPTGATASAKSFMLACTDGSNRPFNTDDKTALNALY</sequence>
<dbReference type="SUPFAM" id="SSF55486">
    <property type="entry name" value="Metalloproteases ('zincins'), catalytic domain"/>
    <property type="match status" value="1"/>
</dbReference>
<evidence type="ECO:0000313" key="2">
    <source>
        <dbReference type="EMBL" id="RAV98182.1"/>
    </source>
</evidence>
<dbReference type="RefSeq" id="WP_112749728.1">
    <property type="nucleotide sequence ID" value="NZ_QMFY01000021.1"/>
</dbReference>
<dbReference type="PROSITE" id="PS51257">
    <property type="entry name" value="PROKAR_LIPOPROTEIN"/>
    <property type="match status" value="1"/>
</dbReference>
<keyword evidence="1" id="KW-0732">Signal</keyword>
<keyword evidence="3" id="KW-1185">Reference proteome</keyword>
<accession>A0A364XV26</accession>
<keyword evidence="2" id="KW-0378">Hydrolase</keyword>
<dbReference type="InterPro" id="IPR024653">
    <property type="entry name" value="Peptidase_M10/M27/M57"/>
</dbReference>
<protein>
    <submittedName>
        <fullName evidence="2">Protease B</fullName>
    </submittedName>
</protein>
<proteinExistence type="predicted"/>
<evidence type="ECO:0000313" key="3">
    <source>
        <dbReference type="Proteomes" id="UP000251889"/>
    </source>
</evidence>
<dbReference type="OrthoDB" id="785995at2"/>
<gene>
    <name evidence="2" type="ORF">DQQ10_25010</name>
</gene>
<dbReference type="Pfam" id="PF12388">
    <property type="entry name" value="Peptidase_M57"/>
    <property type="match status" value="1"/>
</dbReference>
<keyword evidence="2" id="KW-0645">Protease</keyword>
<dbReference type="GO" id="GO:0006508">
    <property type="term" value="P:proteolysis"/>
    <property type="evidence" value="ECO:0007669"/>
    <property type="project" value="UniProtKB-KW"/>
</dbReference>
<reference evidence="2 3" key="1">
    <citation type="submission" date="2018-06" db="EMBL/GenBank/DDBJ databases">
        <title>Chryseolinea flavus sp. nov., a member of the phylum Bacteroidetes isolated from soil.</title>
        <authorList>
            <person name="Li Y."/>
            <person name="Wang J."/>
        </authorList>
    </citation>
    <scope>NUCLEOTIDE SEQUENCE [LARGE SCALE GENOMIC DNA]</scope>
    <source>
        <strain evidence="2 3">SDU1-6</strain>
    </source>
</reference>
<feature type="signal peptide" evidence="1">
    <location>
        <begin position="1"/>
        <end position="19"/>
    </location>
</feature>
<dbReference type="EMBL" id="QMFY01000021">
    <property type="protein sequence ID" value="RAV98182.1"/>
    <property type="molecule type" value="Genomic_DNA"/>
</dbReference>
<feature type="chain" id="PRO_5016594075" evidence="1">
    <location>
        <begin position="20"/>
        <end position="274"/>
    </location>
</feature>
<organism evidence="2 3">
    <name type="scientific">Pseudochryseolinea flava</name>
    <dbReference type="NCBI Taxonomy" id="2059302"/>
    <lineage>
        <taxon>Bacteria</taxon>
        <taxon>Pseudomonadati</taxon>
        <taxon>Bacteroidota</taxon>
        <taxon>Cytophagia</taxon>
        <taxon>Cytophagales</taxon>
        <taxon>Fulvivirgaceae</taxon>
        <taxon>Pseudochryseolinea</taxon>
    </lineage>
</organism>
<evidence type="ECO:0000256" key="1">
    <source>
        <dbReference type="SAM" id="SignalP"/>
    </source>
</evidence>
<dbReference type="InterPro" id="IPR024079">
    <property type="entry name" value="MetalloPept_cat_dom_sf"/>
</dbReference>
<dbReference type="Gene3D" id="3.40.390.10">
    <property type="entry name" value="Collagenase (Catalytic Domain)"/>
    <property type="match status" value="1"/>
</dbReference>